<evidence type="ECO:0000256" key="1">
    <source>
        <dbReference type="ARBA" id="ARBA00023157"/>
    </source>
</evidence>
<dbReference type="AlphaFoldDB" id="A0A3Q3FEH4"/>
<organism evidence="3 4">
    <name type="scientific">Labrus bergylta</name>
    <name type="common">ballan wrasse</name>
    <dbReference type="NCBI Taxonomy" id="56723"/>
    <lineage>
        <taxon>Eukaryota</taxon>
        <taxon>Metazoa</taxon>
        <taxon>Chordata</taxon>
        <taxon>Craniata</taxon>
        <taxon>Vertebrata</taxon>
        <taxon>Euteleostomi</taxon>
        <taxon>Actinopterygii</taxon>
        <taxon>Neopterygii</taxon>
        <taxon>Teleostei</taxon>
        <taxon>Neoteleostei</taxon>
        <taxon>Acanthomorphata</taxon>
        <taxon>Eupercaria</taxon>
        <taxon>Labriformes</taxon>
        <taxon>Labridae</taxon>
        <taxon>Labrus</taxon>
    </lineage>
</organism>
<dbReference type="Proteomes" id="UP000261660">
    <property type="component" value="Unplaced"/>
</dbReference>
<dbReference type="Gene3D" id="3.10.100.10">
    <property type="entry name" value="Mannose-Binding Protein A, subunit A"/>
    <property type="match status" value="1"/>
</dbReference>
<name>A0A3Q3FEH4_9LABR</name>
<accession>A0A3Q3FEH4</accession>
<dbReference type="GeneTree" id="ENSGT00940000180132"/>
<evidence type="ECO:0000259" key="2">
    <source>
        <dbReference type="PROSITE" id="PS50041"/>
    </source>
</evidence>
<dbReference type="InterPro" id="IPR001304">
    <property type="entry name" value="C-type_lectin-like"/>
</dbReference>
<sequence length="88" mass="10121">MATLHGSFCHQLSCTNCCQSSFNVFTLNCFHHCSSFRFWQSGQPDRGGPNNREDCVEMYHNNPVLANWNDARCGDKRRWLCEKSPSTC</sequence>
<dbReference type="PROSITE" id="PS50041">
    <property type="entry name" value="C_TYPE_LECTIN_2"/>
    <property type="match status" value="1"/>
</dbReference>
<reference evidence="3" key="1">
    <citation type="submission" date="2025-08" db="UniProtKB">
        <authorList>
            <consortium name="Ensembl"/>
        </authorList>
    </citation>
    <scope>IDENTIFICATION</scope>
</reference>
<protein>
    <recommendedName>
        <fullName evidence="2">C-type lectin domain-containing protein</fullName>
    </recommendedName>
</protein>
<dbReference type="InterPro" id="IPR016187">
    <property type="entry name" value="CTDL_fold"/>
</dbReference>
<proteinExistence type="predicted"/>
<dbReference type="STRING" id="56723.ENSLBEP00000017597"/>
<feature type="domain" description="C-type lectin" evidence="2">
    <location>
        <begin position="35"/>
        <end position="82"/>
    </location>
</feature>
<keyword evidence="4" id="KW-1185">Reference proteome</keyword>
<dbReference type="Ensembl" id="ENSLBET00000018584.1">
    <property type="protein sequence ID" value="ENSLBEP00000017597.1"/>
    <property type="gene ID" value="ENSLBEG00000013568.1"/>
</dbReference>
<evidence type="ECO:0000313" key="3">
    <source>
        <dbReference type="Ensembl" id="ENSLBEP00000017597.1"/>
    </source>
</evidence>
<keyword evidence="1" id="KW-1015">Disulfide bond</keyword>
<dbReference type="PROSITE" id="PS00615">
    <property type="entry name" value="C_TYPE_LECTIN_1"/>
    <property type="match status" value="1"/>
</dbReference>
<reference evidence="3" key="2">
    <citation type="submission" date="2025-09" db="UniProtKB">
        <authorList>
            <consortium name="Ensembl"/>
        </authorList>
    </citation>
    <scope>IDENTIFICATION</scope>
</reference>
<dbReference type="InterPro" id="IPR018378">
    <property type="entry name" value="C-type_lectin_CS"/>
</dbReference>
<dbReference type="SUPFAM" id="SSF56436">
    <property type="entry name" value="C-type lectin-like"/>
    <property type="match status" value="1"/>
</dbReference>
<evidence type="ECO:0000313" key="4">
    <source>
        <dbReference type="Proteomes" id="UP000261660"/>
    </source>
</evidence>
<dbReference type="InParanoid" id="A0A3Q3FEH4"/>
<dbReference type="Pfam" id="PF00059">
    <property type="entry name" value="Lectin_C"/>
    <property type="match status" value="1"/>
</dbReference>
<dbReference type="InterPro" id="IPR016186">
    <property type="entry name" value="C-type_lectin-like/link_sf"/>
</dbReference>